<accession>A0A0H1BUD9</accession>
<dbReference type="EMBL" id="LDEV01000757">
    <property type="protein sequence ID" value="KLJ12666.1"/>
    <property type="molecule type" value="Genomic_DNA"/>
</dbReference>
<dbReference type="Proteomes" id="UP000053573">
    <property type="component" value="Unassembled WGS sequence"/>
</dbReference>
<reference evidence="3" key="1">
    <citation type="journal article" date="2015" name="PLoS Genet.">
        <title>The dynamic genome and transcriptome of the human fungal pathogen Blastomyces and close relative Emmonsia.</title>
        <authorList>
            <person name="Munoz J.F."/>
            <person name="Gauthier G.M."/>
            <person name="Desjardins C.A."/>
            <person name="Gallo J.E."/>
            <person name="Holder J."/>
            <person name="Sullivan T.D."/>
            <person name="Marty A.J."/>
            <person name="Carmen J.C."/>
            <person name="Chen Z."/>
            <person name="Ding L."/>
            <person name="Gujja S."/>
            <person name="Magrini V."/>
            <person name="Misas E."/>
            <person name="Mitreva M."/>
            <person name="Priest M."/>
            <person name="Saif S."/>
            <person name="Whiston E.A."/>
            <person name="Young S."/>
            <person name="Zeng Q."/>
            <person name="Goldman W.E."/>
            <person name="Mardis E.R."/>
            <person name="Taylor J.W."/>
            <person name="McEwen J.G."/>
            <person name="Clay O.K."/>
            <person name="Klein B.S."/>
            <person name="Cuomo C.A."/>
        </authorList>
    </citation>
    <scope>NUCLEOTIDE SEQUENCE [LARGE SCALE GENOMIC DNA]</scope>
    <source>
        <strain evidence="3">UAMH 139</strain>
    </source>
</reference>
<evidence type="ECO:0000313" key="2">
    <source>
        <dbReference type="EMBL" id="KLJ12666.1"/>
    </source>
</evidence>
<name>A0A0H1BUD9_9EURO</name>
<organism evidence="2 3">
    <name type="scientific">Blastomyces silverae</name>
    <dbReference type="NCBI Taxonomy" id="2060906"/>
    <lineage>
        <taxon>Eukaryota</taxon>
        <taxon>Fungi</taxon>
        <taxon>Dikarya</taxon>
        <taxon>Ascomycota</taxon>
        <taxon>Pezizomycotina</taxon>
        <taxon>Eurotiomycetes</taxon>
        <taxon>Eurotiomycetidae</taxon>
        <taxon>Onygenales</taxon>
        <taxon>Ajellomycetaceae</taxon>
        <taxon>Blastomyces</taxon>
    </lineage>
</organism>
<proteinExistence type="predicted"/>
<gene>
    <name evidence="2" type="ORF">EMPG_09494</name>
</gene>
<evidence type="ECO:0000256" key="1">
    <source>
        <dbReference type="SAM" id="MobiDB-lite"/>
    </source>
</evidence>
<comment type="caution">
    <text evidence="2">The sequence shown here is derived from an EMBL/GenBank/DDBJ whole genome shotgun (WGS) entry which is preliminary data.</text>
</comment>
<feature type="region of interest" description="Disordered" evidence="1">
    <location>
        <begin position="1"/>
        <end position="28"/>
    </location>
</feature>
<dbReference type="AlphaFoldDB" id="A0A0H1BUD9"/>
<evidence type="ECO:0000313" key="3">
    <source>
        <dbReference type="Proteomes" id="UP000053573"/>
    </source>
</evidence>
<sequence length="72" mass="8108">MSTDFQMVDNSKGRLPSENEPGTFSDHHGEALVGESLNNNALNRTKLSFLHPVLRKDLVLNKDYYQCSGDVR</sequence>
<keyword evidence="3" id="KW-1185">Reference proteome</keyword>
<protein>
    <submittedName>
        <fullName evidence="2">Uncharacterized protein</fullName>
    </submittedName>
</protein>